<evidence type="ECO:0000259" key="4">
    <source>
        <dbReference type="Pfam" id="PF01494"/>
    </source>
</evidence>
<dbReference type="Proteomes" id="UP000191518">
    <property type="component" value="Unassembled WGS sequence"/>
</dbReference>
<dbReference type="GO" id="GO:0006744">
    <property type="term" value="P:ubiquinone biosynthetic process"/>
    <property type="evidence" value="ECO:0007669"/>
    <property type="project" value="TreeGrafter"/>
</dbReference>
<gene>
    <name evidence="5" type="ORF">PENVUL_c017G02641</name>
</gene>
<evidence type="ECO:0000256" key="2">
    <source>
        <dbReference type="ARBA" id="ARBA00022827"/>
    </source>
</evidence>
<comment type="caution">
    <text evidence="5">The sequence shown here is derived from an EMBL/GenBank/DDBJ whole genome shotgun (WGS) entry which is preliminary data.</text>
</comment>
<dbReference type="GO" id="GO:0016709">
    <property type="term" value="F:oxidoreductase activity, acting on paired donors, with incorporation or reduction of molecular oxygen, NAD(P)H as one donor, and incorporation of one atom of oxygen"/>
    <property type="evidence" value="ECO:0007669"/>
    <property type="project" value="UniProtKB-ARBA"/>
</dbReference>
<dbReference type="InterPro" id="IPR002938">
    <property type="entry name" value="FAD-bd"/>
</dbReference>
<dbReference type="GO" id="GO:0005739">
    <property type="term" value="C:mitochondrion"/>
    <property type="evidence" value="ECO:0007669"/>
    <property type="project" value="TreeGrafter"/>
</dbReference>
<dbReference type="Pfam" id="PF21274">
    <property type="entry name" value="Rng_hyd_C"/>
    <property type="match status" value="1"/>
</dbReference>
<dbReference type="STRING" id="29845.A0A1V6RYN8"/>
<dbReference type="Gene3D" id="3.40.30.120">
    <property type="match status" value="1"/>
</dbReference>
<evidence type="ECO:0000313" key="6">
    <source>
        <dbReference type="Proteomes" id="UP000191518"/>
    </source>
</evidence>
<evidence type="ECO:0000256" key="1">
    <source>
        <dbReference type="ARBA" id="ARBA00022630"/>
    </source>
</evidence>
<evidence type="ECO:0000256" key="3">
    <source>
        <dbReference type="ARBA" id="ARBA00023002"/>
    </source>
</evidence>
<dbReference type="PANTHER" id="PTHR43004">
    <property type="entry name" value="TRK SYSTEM POTASSIUM UPTAKE PROTEIN"/>
    <property type="match status" value="1"/>
</dbReference>
<dbReference type="InterPro" id="IPR050641">
    <property type="entry name" value="RIFMO-like"/>
</dbReference>
<dbReference type="SUPFAM" id="SSF51905">
    <property type="entry name" value="FAD/NAD(P)-binding domain"/>
    <property type="match status" value="1"/>
</dbReference>
<dbReference type="InterPro" id="IPR036188">
    <property type="entry name" value="FAD/NAD-bd_sf"/>
</dbReference>
<dbReference type="AlphaFoldDB" id="A0A1V6RYN8"/>
<evidence type="ECO:0000313" key="5">
    <source>
        <dbReference type="EMBL" id="OQE06629.1"/>
    </source>
</evidence>
<keyword evidence="6" id="KW-1185">Reference proteome</keyword>
<proteinExistence type="predicted"/>
<sequence length="597" mass="65375">MDFIDVPVVIVGGGVCGLNLSIILSDLKIDHVLFERHSGTSILPKAHVINQRSLEIFRQHGYVDEILEKSAPPDFMCQVAWQTSLGGDGPLDRKVLGTLDAFGTDLKTERGAAYAKDSPHISTNLPLLRSEPIFREVAERRNPAKVLFGHTVVDFADEGQHVIVHVKRADGEKFTYRASYLVGADGGKTVGTKIGVEMLGPKNLAHVVSTHFKADLSDLWDDRTTIAHFANPEGGALLASGSMLPLGPSWGRHSEEWQLHFGFSVNDPGRFHGEDILIPRIRELLKLPKLDLTVLGVSHWLLEDVVASKYQEGRVFIAGDSAHRHPPTAGLGLNTAIQDVHNLAWKLALVLNGKADAALLDTYDTERRLIGKRNADWALFTFKNIAVINAAIGLLPGQTQANTQRFTEMFDPSSEIGRASHAMVQHAIDGQTIELGAHNIELGFSYPSGALLTDGTNPPPEDPLQQRYIPTTRPGHRLPHAWLFRDGKSLSTLDLVGATGDFLLITDESGEAWVSAVKRVVESSRRGLRIVQISQHGASSPRDGKYLDKESQWAHVRDIRDGGAILVRPDNMIAWRSLCPPLDDGNELSSALDKILG</sequence>
<feature type="domain" description="FAD-binding" evidence="4">
    <location>
        <begin position="5"/>
        <end position="377"/>
    </location>
</feature>
<protein>
    <recommendedName>
        <fullName evidence="4">FAD-binding domain-containing protein</fullName>
    </recommendedName>
</protein>
<dbReference type="GO" id="GO:0071949">
    <property type="term" value="F:FAD binding"/>
    <property type="evidence" value="ECO:0007669"/>
    <property type="project" value="InterPro"/>
</dbReference>
<dbReference type="EMBL" id="MDYP01000017">
    <property type="protein sequence ID" value="OQE06629.1"/>
    <property type="molecule type" value="Genomic_DNA"/>
</dbReference>
<organism evidence="5 6">
    <name type="scientific">Penicillium vulpinum</name>
    <dbReference type="NCBI Taxonomy" id="29845"/>
    <lineage>
        <taxon>Eukaryota</taxon>
        <taxon>Fungi</taxon>
        <taxon>Dikarya</taxon>
        <taxon>Ascomycota</taxon>
        <taxon>Pezizomycotina</taxon>
        <taxon>Eurotiomycetes</taxon>
        <taxon>Eurotiomycetidae</taxon>
        <taxon>Eurotiales</taxon>
        <taxon>Aspergillaceae</taxon>
        <taxon>Penicillium</taxon>
    </lineage>
</organism>
<keyword evidence="1" id="KW-0285">Flavoprotein</keyword>
<name>A0A1V6RYN8_9EURO</name>
<dbReference type="PANTHER" id="PTHR43004:SF6">
    <property type="entry name" value="FAD_NAD(P)-BINDING OXIDOREDUCTASE FAMILY PROTEIN"/>
    <property type="match status" value="1"/>
</dbReference>
<dbReference type="Gene3D" id="3.50.50.60">
    <property type="entry name" value="FAD/NAD(P)-binding domain"/>
    <property type="match status" value="1"/>
</dbReference>
<accession>A0A1V6RYN8</accession>
<dbReference type="Pfam" id="PF01494">
    <property type="entry name" value="FAD_binding_3"/>
    <property type="match status" value="1"/>
</dbReference>
<reference evidence="6" key="1">
    <citation type="journal article" date="2017" name="Nat. Microbiol.">
        <title>Global analysis of biosynthetic gene clusters reveals vast potential of secondary metabolite production in Penicillium species.</title>
        <authorList>
            <person name="Nielsen J.C."/>
            <person name="Grijseels S."/>
            <person name="Prigent S."/>
            <person name="Ji B."/>
            <person name="Dainat J."/>
            <person name="Nielsen K.F."/>
            <person name="Frisvad J.C."/>
            <person name="Workman M."/>
            <person name="Nielsen J."/>
        </authorList>
    </citation>
    <scope>NUCLEOTIDE SEQUENCE [LARGE SCALE GENOMIC DNA]</scope>
    <source>
        <strain evidence="6">IBT 29486</strain>
    </source>
</reference>
<dbReference type="Gene3D" id="3.30.9.10">
    <property type="entry name" value="D-Amino Acid Oxidase, subunit A, domain 2"/>
    <property type="match status" value="1"/>
</dbReference>
<dbReference type="OrthoDB" id="2690153at2759"/>
<keyword evidence="2" id="KW-0274">FAD</keyword>
<dbReference type="PRINTS" id="PR00420">
    <property type="entry name" value="RNGMNOXGNASE"/>
</dbReference>
<keyword evidence="3" id="KW-0560">Oxidoreductase</keyword>